<dbReference type="Proteomes" id="UP000233440">
    <property type="component" value="Unassembled WGS sequence"/>
</dbReference>
<evidence type="ECO:0000256" key="7">
    <source>
        <dbReference type="SAM" id="Phobius"/>
    </source>
</evidence>
<feature type="transmembrane region" description="Helical" evidence="7">
    <location>
        <begin position="62"/>
        <end position="80"/>
    </location>
</feature>
<evidence type="ECO:0000256" key="2">
    <source>
        <dbReference type="ARBA" id="ARBA00022475"/>
    </source>
</evidence>
<dbReference type="OrthoDB" id="2376965at2"/>
<keyword evidence="5 7" id="KW-0472">Membrane</keyword>
<feature type="region of interest" description="Disordered" evidence="6">
    <location>
        <begin position="171"/>
        <end position="215"/>
    </location>
</feature>
<keyword evidence="4 7" id="KW-1133">Transmembrane helix</keyword>
<keyword evidence="3 7" id="KW-0812">Transmembrane</keyword>
<accession>A0A2N3LRE5</accession>
<keyword evidence="2" id="KW-1003">Cell membrane</keyword>
<evidence type="ECO:0000256" key="5">
    <source>
        <dbReference type="ARBA" id="ARBA00023136"/>
    </source>
</evidence>
<evidence type="ECO:0000313" key="9">
    <source>
        <dbReference type="Proteomes" id="UP000233440"/>
    </source>
</evidence>
<evidence type="ECO:0000313" key="8">
    <source>
        <dbReference type="EMBL" id="PKR87147.1"/>
    </source>
</evidence>
<keyword evidence="8" id="KW-0966">Cell projection</keyword>
<feature type="region of interest" description="Disordered" evidence="6">
    <location>
        <begin position="31"/>
        <end position="53"/>
    </location>
</feature>
<dbReference type="Pfam" id="PF04347">
    <property type="entry name" value="FliO"/>
    <property type="match status" value="1"/>
</dbReference>
<dbReference type="EMBL" id="PIQO01000001">
    <property type="protein sequence ID" value="PKR87147.1"/>
    <property type="molecule type" value="Genomic_DNA"/>
</dbReference>
<sequence length="215" mass="25033">MVIFLFIPLYGQYQTVHAETTYVNQMFQKNKEQQTQKSNNNTEKKSQTKADSGSPVVSFLDVVKMIFALILVIALLYYLLRFINKKSRSYQQNRFVQNFGGTSLGGNRSLQIVKAGKRILILGVGEDIRLLKEIDDQQEIDDLIQQYDAEMERSMEPRDIVSKLSKRINDLKRKSEPSQQGQSFQSLLKEQLSNIKKDRKNMMRELDKKEKRSDE</sequence>
<reference evidence="8 9" key="1">
    <citation type="submission" date="2017-11" db="EMBL/GenBank/DDBJ databases">
        <title>Bacillus camelliae sp. nov., isolated from pu'er tea.</title>
        <authorList>
            <person name="Niu L."/>
        </authorList>
    </citation>
    <scope>NUCLEOTIDE SEQUENCE [LARGE SCALE GENOMIC DNA]</scope>
    <source>
        <strain evidence="8 9">7578-1</strain>
    </source>
</reference>
<keyword evidence="8" id="KW-0282">Flagellum</keyword>
<dbReference type="GO" id="GO:0044781">
    <property type="term" value="P:bacterial-type flagellum organization"/>
    <property type="evidence" value="ECO:0007669"/>
    <property type="project" value="InterPro"/>
</dbReference>
<keyword evidence="8" id="KW-0969">Cilium</keyword>
<evidence type="ECO:0000256" key="4">
    <source>
        <dbReference type="ARBA" id="ARBA00022989"/>
    </source>
</evidence>
<protein>
    <submittedName>
        <fullName evidence="8">Flagellar biosynthesis protein FliZ</fullName>
    </submittedName>
</protein>
<dbReference type="AlphaFoldDB" id="A0A2N3LRE5"/>
<evidence type="ECO:0000256" key="1">
    <source>
        <dbReference type="ARBA" id="ARBA00004236"/>
    </source>
</evidence>
<evidence type="ECO:0000256" key="3">
    <source>
        <dbReference type="ARBA" id="ARBA00022692"/>
    </source>
</evidence>
<dbReference type="GO" id="GO:0016020">
    <property type="term" value="C:membrane"/>
    <property type="evidence" value="ECO:0007669"/>
    <property type="project" value="InterPro"/>
</dbReference>
<evidence type="ECO:0000256" key="6">
    <source>
        <dbReference type="SAM" id="MobiDB-lite"/>
    </source>
</evidence>
<comment type="subcellular location">
    <subcellularLocation>
        <location evidence="1">Cell membrane</location>
    </subcellularLocation>
</comment>
<feature type="compositionally biased region" description="Polar residues" evidence="6">
    <location>
        <begin position="177"/>
        <end position="194"/>
    </location>
</feature>
<proteinExistence type="predicted"/>
<feature type="compositionally biased region" description="Basic and acidic residues" evidence="6">
    <location>
        <begin position="200"/>
        <end position="215"/>
    </location>
</feature>
<name>A0A2N3LRE5_9BACI</name>
<organism evidence="8 9">
    <name type="scientific">Heyndrickxia camelliae</name>
    <dbReference type="NCBI Taxonomy" id="1707093"/>
    <lineage>
        <taxon>Bacteria</taxon>
        <taxon>Bacillati</taxon>
        <taxon>Bacillota</taxon>
        <taxon>Bacilli</taxon>
        <taxon>Bacillales</taxon>
        <taxon>Bacillaceae</taxon>
        <taxon>Heyndrickxia</taxon>
    </lineage>
</organism>
<comment type="caution">
    <text evidence="8">The sequence shown here is derived from an EMBL/GenBank/DDBJ whole genome shotgun (WGS) entry which is preliminary data.</text>
</comment>
<keyword evidence="9" id="KW-1185">Reference proteome</keyword>
<dbReference type="InterPro" id="IPR022781">
    <property type="entry name" value="Flagellar_biosynth_FliO"/>
</dbReference>
<gene>
    <name evidence="8" type="ORF">CWO92_03160</name>
</gene>